<evidence type="ECO:0000313" key="2">
    <source>
        <dbReference type="Proteomes" id="UP001626550"/>
    </source>
</evidence>
<proteinExistence type="predicted"/>
<dbReference type="AlphaFoldDB" id="A0ABD2QBH1"/>
<accession>A0ABD2QBH1</accession>
<dbReference type="Proteomes" id="UP001626550">
    <property type="component" value="Unassembled WGS sequence"/>
</dbReference>
<sequence>MLPTDSLNFFLLQPNQILDGNSNVLLQYPNLRSASVVSQEAATYEQPWPLKKSLALKPAKSGKDASLKKQSKKETFEIKRLISEEQPSWFQSDVVAMKEQPAVQQESLFMISNLARLNEPVYYPMCAAETSEYYHTNQEQFENVTADPSNPAYHQNMHEQAYQSAANSRAQQQTDESAAIAFPAATAGFNSSEEPTATYNTQQEGHFAHFEQNQGNEEEWGQCKTVWPNAEVVSNYQAANSYFDNNNHHLSFPMLFNQA</sequence>
<protein>
    <submittedName>
        <fullName evidence="1">Uncharacterized protein</fullName>
    </submittedName>
</protein>
<comment type="caution">
    <text evidence="1">The sequence shown here is derived from an EMBL/GenBank/DDBJ whole genome shotgun (WGS) entry which is preliminary data.</text>
</comment>
<keyword evidence="2" id="KW-1185">Reference proteome</keyword>
<evidence type="ECO:0000313" key="1">
    <source>
        <dbReference type="EMBL" id="KAL3315636.1"/>
    </source>
</evidence>
<organism evidence="1 2">
    <name type="scientific">Cichlidogyrus casuarinus</name>
    <dbReference type="NCBI Taxonomy" id="1844966"/>
    <lineage>
        <taxon>Eukaryota</taxon>
        <taxon>Metazoa</taxon>
        <taxon>Spiralia</taxon>
        <taxon>Lophotrochozoa</taxon>
        <taxon>Platyhelminthes</taxon>
        <taxon>Monogenea</taxon>
        <taxon>Monopisthocotylea</taxon>
        <taxon>Dactylogyridea</taxon>
        <taxon>Ancyrocephalidae</taxon>
        <taxon>Cichlidogyrus</taxon>
    </lineage>
</organism>
<reference evidence="1 2" key="1">
    <citation type="submission" date="2024-11" db="EMBL/GenBank/DDBJ databases">
        <title>Adaptive evolution of stress response genes in parasites aligns with host niche diversity.</title>
        <authorList>
            <person name="Hahn C."/>
            <person name="Resl P."/>
        </authorList>
    </citation>
    <scope>NUCLEOTIDE SEQUENCE [LARGE SCALE GENOMIC DNA]</scope>
    <source>
        <strain evidence="1">EGGRZ-B1_66</strain>
        <tissue evidence="1">Body</tissue>
    </source>
</reference>
<dbReference type="EMBL" id="JBJKFK010000700">
    <property type="protein sequence ID" value="KAL3315636.1"/>
    <property type="molecule type" value="Genomic_DNA"/>
</dbReference>
<gene>
    <name evidence="1" type="ORF">Ciccas_005731</name>
</gene>
<name>A0ABD2QBH1_9PLAT</name>